<keyword evidence="6" id="KW-0406">Ion transport</keyword>
<organism evidence="10 11">
    <name type="scientific">Apatococcus fuscideae</name>
    <dbReference type="NCBI Taxonomy" id="2026836"/>
    <lineage>
        <taxon>Eukaryota</taxon>
        <taxon>Viridiplantae</taxon>
        <taxon>Chlorophyta</taxon>
        <taxon>core chlorophytes</taxon>
        <taxon>Trebouxiophyceae</taxon>
        <taxon>Chlorellales</taxon>
        <taxon>Chlorellaceae</taxon>
        <taxon>Apatococcus</taxon>
    </lineage>
</organism>
<dbReference type="AlphaFoldDB" id="A0AAW1STE9"/>
<evidence type="ECO:0000256" key="1">
    <source>
        <dbReference type="ARBA" id="ARBA00004141"/>
    </source>
</evidence>
<dbReference type="GO" id="GO:0016020">
    <property type="term" value="C:membrane"/>
    <property type="evidence" value="ECO:0007669"/>
    <property type="project" value="UniProtKB-SubCell"/>
</dbReference>
<feature type="transmembrane region" description="Helical" evidence="9">
    <location>
        <begin position="105"/>
        <end position="122"/>
    </location>
</feature>
<keyword evidence="3" id="KW-0813">Transport</keyword>
<comment type="similarity">
    <text evidence="2">Belongs to the aromatic acid exporter (TC 2.A.85) family.</text>
</comment>
<evidence type="ECO:0000256" key="8">
    <source>
        <dbReference type="ARBA" id="ARBA00023303"/>
    </source>
</evidence>
<feature type="transmembrane region" description="Helical" evidence="9">
    <location>
        <begin position="50"/>
        <end position="68"/>
    </location>
</feature>
<dbReference type="InterPro" id="IPR020966">
    <property type="entry name" value="ALMT"/>
</dbReference>
<evidence type="ECO:0000256" key="3">
    <source>
        <dbReference type="ARBA" id="ARBA00022448"/>
    </source>
</evidence>
<evidence type="ECO:0000256" key="6">
    <source>
        <dbReference type="ARBA" id="ARBA00023065"/>
    </source>
</evidence>
<feature type="transmembrane region" description="Helical" evidence="9">
    <location>
        <begin position="160"/>
        <end position="178"/>
    </location>
</feature>
<dbReference type="Pfam" id="PF11744">
    <property type="entry name" value="ALMT"/>
    <property type="match status" value="1"/>
</dbReference>
<keyword evidence="5 9" id="KW-1133">Transmembrane helix</keyword>
<feature type="transmembrane region" description="Helical" evidence="9">
    <location>
        <begin position="80"/>
        <end position="99"/>
    </location>
</feature>
<sequence length="211" mass="22436">MSSFKKRRKVPNVIRRSIRQGLGVGFAVFVGYILQEPLEGLTHHAAAQWLQGAKWCAITVIVVAAPVIGKVAQVSLERTLGTIIGGVLGYFAVVINRSITLTDNVIFGPLSSATVAVIGVLVGRALQLEYSAKLFCMTYILVLMGAEAVSDAALVAITRIGGIVLGVMITLVLAVTVFPKSASHEAADAMSAALQGLLRLYSLAWNIDWTE</sequence>
<evidence type="ECO:0000256" key="9">
    <source>
        <dbReference type="SAM" id="Phobius"/>
    </source>
</evidence>
<gene>
    <name evidence="10" type="ORF">WJX84_002012</name>
</gene>
<name>A0AAW1STE9_9CHLO</name>
<dbReference type="EMBL" id="JALJOV010001062">
    <property type="protein sequence ID" value="KAK9855441.1"/>
    <property type="molecule type" value="Genomic_DNA"/>
</dbReference>
<evidence type="ECO:0000256" key="2">
    <source>
        <dbReference type="ARBA" id="ARBA00007079"/>
    </source>
</evidence>
<dbReference type="Proteomes" id="UP001485043">
    <property type="component" value="Unassembled WGS sequence"/>
</dbReference>
<comment type="caution">
    <text evidence="10">The sequence shown here is derived from an EMBL/GenBank/DDBJ whole genome shotgun (WGS) entry which is preliminary data.</text>
</comment>
<keyword evidence="4 9" id="KW-0812">Transmembrane</keyword>
<evidence type="ECO:0000256" key="4">
    <source>
        <dbReference type="ARBA" id="ARBA00022692"/>
    </source>
</evidence>
<protein>
    <submittedName>
        <fullName evidence="10">Uncharacterized protein</fullName>
    </submittedName>
</protein>
<dbReference type="GO" id="GO:0034220">
    <property type="term" value="P:monoatomic ion transmembrane transport"/>
    <property type="evidence" value="ECO:0007669"/>
    <property type="project" value="UniProtKB-KW"/>
</dbReference>
<feature type="transmembrane region" description="Helical" evidence="9">
    <location>
        <begin position="21"/>
        <end position="38"/>
    </location>
</feature>
<comment type="subcellular location">
    <subcellularLocation>
        <location evidence="1">Membrane</location>
        <topology evidence="1">Multi-pass membrane protein</topology>
    </subcellularLocation>
</comment>
<keyword evidence="11" id="KW-1185">Reference proteome</keyword>
<dbReference type="PANTHER" id="PTHR31086">
    <property type="entry name" value="ALUMINUM-ACTIVATED MALATE TRANSPORTER 10"/>
    <property type="match status" value="1"/>
</dbReference>
<feature type="non-terminal residue" evidence="10">
    <location>
        <position position="211"/>
    </location>
</feature>
<evidence type="ECO:0000256" key="5">
    <source>
        <dbReference type="ARBA" id="ARBA00022989"/>
    </source>
</evidence>
<evidence type="ECO:0000256" key="7">
    <source>
        <dbReference type="ARBA" id="ARBA00023136"/>
    </source>
</evidence>
<keyword evidence="8" id="KW-0407">Ion channel</keyword>
<keyword evidence="7 9" id="KW-0472">Membrane</keyword>
<accession>A0AAW1STE9</accession>
<evidence type="ECO:0000313" key="11">
    <source>
        <dbReference type="Proteomes" id="UP001485043"/>
    </source>
</evidence>
<reference evidence="10 11" key="1">
    <citation type="journal article" date="2024" name="Nat. Commun.">
        <title>Phylogenomics reveals the evolutionary origins of lichenization in chlorophyte algae.</title>
        <authorList>
            <person name="Puginier C."/>
            <person name="Libourel C."/>
            <person name="Otte J."/>
            <person name="Skaloud P."/>
            <person name="Haon M."/>
            <person name="Grisel S."/>
            <person name="Petersen M."/>
            <person name="Berrin J.G."/>
            <person name="Delaux P.M."/>
            <person name="Dal Grande F."/>
            <person name="Keller J."/>
        </authorList>
    </citation>
    <scope>NUCLEOTIDE SEQUENCE [LARGE SCALE GENOMIC DNA]</scope>
    <source>
        <strain evidence="10 11">SAG 2523</strain>
    </source>
</reference>
<evidence type="ECO:0000313" key="10">
    <source>
        <dbReference type="EMBL" id="KAK9855441.1"/>
    </source>
</evidence>
<proteinExistence type="inferred from homology"/>
<dbReference type="GO" id="GO:0015743">
    <property type="term" value="P:malate transport"/>
    <property type="evidence" value="ECO:0007669"/>
    <property type="project" value="InterPro"/>
</dbReference>
<feature type="transmembrane region" description="Helical" evidence="9">
    <location>
        <begin position="134"/>
        <end position="154"/>
    </location>
</feature>